<proteinExistence type="predicted"/>
<accession>A0A2A6B3H2</accession>
<feature type="region of interest" description="Disordered" evidence="1">
    <location>
        <begin position="107"/>
        <end position="152"/>
    </location>
</feature>
<organism evidence="3 4">
    <name type="scientific">Pristionchus pacificus</name>
    <name type="common">Parasitic nematode worm</name>
    <dbReference type="NCBI Taxonomy" id="54126"/>
    <lineage>
        <taxon>Eukaryota</taxon>
        <taxon>Metazoa</taxon>
        <taxon>Ecdysozoa</taxon>
        <taxon>Nematoda</taxon>
        <taxon>Chromadorea</taxon>
        <taxon>Rhabditida</taxon>
        <taxon>Rhabditina</taxon>
        <taxon>Diplogasteromorpha</taxon>
        <taxon>Diplogasteroidea</taxon>
        <taxon>Neodiplogasteridae</taxon>
        <taxon>Pristionchus</taxon>
    </lineage>
</organism>
<dbReference type="Proteomes" id="UP000005239">
    <property type="component" value="Unassembled WGS sequence"/>
</dbReference>
<dbReference type="AlphaFoldDB" id="A0A2A6B3H2"/>
<feature type="compositionally biased region" description="Low complexity" evidence="1">
    <location>
        <begin position="204"/>
        <end position="233"/>
    </location>
</feature>
<sequence>MFSTRFILLLLAVILGFASALPHKRDAPPADTAPATSGIGKALSDAMKQVADLISNIMKSATGIINNFAARRILLSGLFPFVDRVAWMNNIPGTLVQAVTKTLNGLSGSQGAPSSGNGAAANPPATDAAPANPAPSRKRRDTTPAGAAAPAKSGLGIGGMLKPFVDAINQFIQLVTGTFAKAMEIPRSFISGIANGAGMGGQAQSGSAPSGGAAGSGAAPSGNAAPGNSAPSGGAQWDNSIAFNNIQWLPGSKKASSCHICAAAAAAHCARTLMTIVVSLPPPIST</sequence>
<reference evidence="3" key="2">
    <citation type="submission" date="2022-06" db="UniProtKB">
        <authorList>
            <consortium name="EnsemblMetazoa"/>
        </authorList>
    </citation>
    <scope>IDENTIFICATION</scope>
    <source>
        <strain evidence="3">PS312</strain>
    </source>
</reference>
<keyword evidence="2" id="KW-0732">Signal</keyword>
<evidence type="ECO:0000313" key="3">
    <source>
        <dbReference type="EnsemblMetazoa" id="PPA46250.1"/>
    </source>
</evidence>
<name>A0A2A6B3H2_PRIPA</name>
<evidence type="ECO:0000256" key="1">
    <source>
        <dbReference type="SAM" id="MobiDB-lite"/>
    </source>
</evidence>
<evidence type="ECO:0000256" key="2">
    <source>
        <dbReference type="SAM" id="SignalP"/>
    </source>
</evidence>
<evidence type="ECO:0000313" key="4">
    <source>
        <dbReference type="Proteomes" id="UP000005239"/>
    </source>
</evidence>
<feature type="signal peptide" evidence="2">
    <location>
        <begin position="1"/>
        <end position="20"/>
    </location>
</feature>
<keyword evidence="4" id="KW-1185">Reference proteome</keyword>
<dbReference type="EnsemblMetazoa" id="PPA46250.1">
    <property type="protein sequence ID" value="PPA46250.1"/>
    <property type="gene ID" value="WBGene00284619"/>
</dbReference>
<accession>A0A8R1Z4Z3</accession>
<protein>
    <submittedName>
        <fullName evidence="3">Uncharacterized protein</fullName>
    </submittedName>
</protein>
<gene>
    <name evidence="3" type="primary">WBGene00284619</name>
</gene>
<reference evidence="4" key="1">
    <citation type="journal article" date="2008" name="Nat. Genet.">
        <title>The Pristionchus pacificus genome provides a unique perspective on nematode lifestyle and parasitism.</title>
        <authorList>
            <person name="Dieterich C."/>
            <person name="Clifton S.W."/>
            <person name="Schuster L.N."/>
            <person name="Chinwalla A."/>
            <person name="Delehaunty K."/>
            <person name="Dinkelacker I."/>
            <person name="Fulton L."/>
            <person name="Fulton R."/>
            <person name="Godfrey J."/>
            <person name="Minx P."/>
            <person name="Mitreva M."/>
            <person name="Roeseler W."/>
            <person name="Tian H."/>
            <person name="Witte H."/>
            <person name="Yang S.P."/>
            <person name="Wilson R.K."/>
            <person name="Sommer R.J."/>
        </authorList>
    </citation>
    <scope>NUCLEOTIDE SEQUENCE [LARGE SCALE GENOMIC DNA]</scope>
    <source>
        <strain evidence="4">PS312</strain>
    </source>
</reference>
<feature type="chain" id="PRO_5043534255" evidence="2">
    <location>
        <begin position="21"/>
        <end position="286"/>
    </location>
</feature>
<feature type="compositionally biased region" description="Low complexity" evidence="1">
    <location>
        <begin position="111"/>
        <end position="135"/>
    </location>
</feature>
<feature type="region of interest" description="Disordered" evidence="1">
    <location>
        <begin position="200"/>
        <end position="233"/>
    </location>
</feature>